<evidence type="ECO:0008006" key="4">
    <source>
        <dbReference type="Google" id="ProtNLM"/>
    </source>
</evidence>
<evidence type="ECO:0000256" key="1">
    <source>
        <dbReference type="SAM" id="Phobius"/>
    </source>
</evidence>
<keyword evidence="1" id="KW-0472">Membrane</keyword>
<keyword evidence="1" id="KW-1133">Transmembrane helix</keyword>
<proteinExistence type="predicted"/>
<gene>
    <name evidence="2" type="ORF">CHARACLAT_009952</name>
</gene>
<sequence>MKVLYFVLIFDISFLNMFLIVNVWFLSKKRLHVASACSAKACKNALPTGALSDLLRADVGLQLKGRCKCNLWKHMLPVLWRSTMMETRTVATKSSLMAAKVKGFRVRMDFSQL</sequence>
<keyword evidence="1" id="KW-0812">Transmembrane</keyword>
<keyword evidence="3" id="KW-1185">Reference proteome</keyword>
<comment type="caution">
    <text evidence="2">The sequence shown here is derived from an EMBL/GenBank/DDBJ whole genome shotgun (WGS) entry which is preliminary data.</text>
</comment>
<name>A0ABU7DHD1_9TELE</name>
<reference evidence="2 3" key="1">
    <citation type="submission" date="2021-06" db="EMBL/GenBank/DDBJ databases">
        <authorList>
            <person name="Palmer J.M."/>
        </authorList>
    </citation>
    <scope>NUCLEOTIDE SEQUENCE [LARGE SCALE GENOMIC DNA]</scope>
    <source>
        <strain evidence="2 3">CL_MEX2019</strain>
        <tissue evidence="2">Muscle</tissue>
    </source>
</reference>
<evidence type="ECO:0000313" key="2">
    <source>
        <dbReference type="EMBL" id="MED6273781.1"/>
    </source>
</evidence>
<feature type="transmembrane region" description="Helical" evidence="1">
    <location>
        <begin position="6"/>
        <end position="26"/>
    </location>
</feature>
<accession>A0ABU7DHD1</accession>
<evidence type="ECO:0000313" key="3">
    <source>
        <dbReference type="Proteomes" id="UP001352852"/>
    </source>
</evidence>
<dbReference type="Proteomes" id="UP001352852">
    <property type="component" value="Unassembled WGS sequence"/>
</dbReference>
<organism evidence="2 3">
    <name type="scientific">Characodon lateralis</name>
    <dbReference type="NCBI Taxonomy" id="208331"/>
    <lineage>
        <taxon>Eukaryota</taxon>
        <taxon>Metazoa</taxon>
        <taxon>Chordata</taxon>
        <taxon>Craniata</taxon>
        <taxon>Vertebrata</taxon>
        <taxon>Euteleostomi</taxon>
        <taxon>Actinopterygii</taxon>
        <taxon>Neopterygii</taxon>
        <taxon>Teleostei</taxon>
        <taxon>Neoteleostei</taxon>
        <taxon>Acanthomorphata</taxon>
        <taxon>Ovalentaria</taxon>
        <taxon>Atherinomorphae</taxon>
        <taxon>Cyprinodontiformes</taxon>
        <taxon>Goodeidae</taxon>
        <taxon>Characodon</taxon>
    </lineage>
</organism>
<dbReference type="EMBL" id="JAHUTJ010025212">
    <property type="protein sequence ID" value="MED6273781.1"/>
    <property type="molecule type" value="Genomic_DNA"/>
</dbReference>
<protein>
    <recommendedName>
        <fullName evidence="4">Secreted protein</fullName>
    </recommendedName>
</protein>